<keyword evidence="1" id="KW-0812">Transmembrane</keyword>
<feature type="transmembrane region" description="Helical" evidence="1">
    <location>
        <begin position="12"/>
        <end position="37"/>
    </location>
</feature>
<evidence type="ECO:0000256" key="1">
    <source>
        <dbReference type="SAM" id="Phobius"/>
    </source>
</evidence>
<dbReference type="AlphaFoldDB" id="A0A0X3ALN2"/>
<feature type="transmembrane region" description="Helical" evidence="1">
    <location>
        <begin position="122"/>
        <end position="143"/>
    </location>
</feature>
<feature type="domain" description="VTT" evidence="2">
    <location>
        <begin position="28"/>
        <end position="143"/>
    </location>
</feature>
<feature type="transmembrane region" description="Helical" evidence="1">
    <location>
        <begin position="95"/>
        <end position="116"/>
    </location>
</feature>
<evidence type="ECO:0000259" key="2">
    <source>
        <dbReference type="Pfam" id="PF09335"/>
    </source>
</evidence>
<keyword evidence="1" id="KW-0472">Membrane</keyword>
<feature type="transmembrane region" description="Helical" evidence="1">
    <location>
        <begin position="43"/>
        <end position="64"/>
    </location>
</feature>
<dbReference type="PANTHER" id="PTHR42709:SF4">
    <property type="entry name" value="INNER MEMBRANE PROTEIN YQAA"/>
    <property type="match status" value="1"/>
</dbReference>
<keyword evidence="1" id="KW-1133">Transmembrane helix</keyword>
<reference evidence="3 4" key="1">
    <citation type="submission" date="2016-01" db="EMBL/GenBank/DDBJ databases">
        <authorList>
            <person name="McClelland M."/>
            <person name="Jain A."/>
            <person name="Saraogi P."/>
            <person name="Mendelson R."/>
            <person name="Westerman R."/>
            <person name="SanMiguel P."/>
            <person name="Csonka L."/>
        </authorList>
    </citation>
    <scope>NUCLEOTIDE SEQUENCE [LARGE SCALE GENOMIC DNA]</scope>
    <source>
        <strain evidence="3 4">R-53146</strain>
    </source>
</reference>
<proteinExistence type="predicted"/>
<dbReference type="OrthoDB" id="9814483at2"/>
<dbReference type="RefSeq" id="WP_055424485.1">
    <property type="nucleotide sequence ID" value="NZ_FCOR01000001.1"/>
</dbReference>
<sequence length="151" mass="16988">MLDGLVEYGYIGLFIASYLAATILPFSSEAVLMGIFIMGGNPWISIVIATIGNWLGGMTSYFLGRLGKIEWIEKYLKISKNKIDQVSQKLNKKGAYFSFFSFLPIIGDIIPIALGYMRANMYIVSISMLVGKLFRYLLVMYAFKGFSNFIK</sequence>
<evidence type="ECO:0000313" key="4">
    <source>
        <dbReference type="Proteomes" id="UP000182761"/>
    </source>
</evidence>
<keyword evidence="4" id="KW-1185">Reference proteome</keyword>
<gene>
    <name evidence="3" type="ORF">Ga0061079_10158</name>
</gene>
<accession>A0A0X3ALN2</accession>
<dbReference type="EMBL" id="FCOR01000001">
    <property type="protein sequence ID" value="CVK15246.1"/>
    <property type="molecule type" value="Genomic_DNA"/>
</dbReference>
<evidence type="ECO:0000313" key="3">
    <source>
        <dbReference type="EMBL" id="CVK15246.1"/>
    </source>
</evidence>
<dbReference type="InterPro" id="IPR051311">
    <property type="entry name" value="DedA_domain"/>
</dbReference>
<name>A0A0X3ALN2_9FLAO</name>
<dbReference type="Proteomes" id="UP000182761">
    <property type="component" value="Unassembled WGS sequence"/>
</dbReference>
<dbReference type="InterPro" id="IPR032816">
    <property type="entry name" value="VTT_dom"/>
</dbReference>
<organism evidence="3 4">
    <name type="scientific">Apibacter mensalis</name>
    <dbReference type="NCBI Taxonomy" id="1586267"/>
    <lineage>
        <taxon>Bacteria</taxon>
        <taxon>Pseudomonadati</taxon>
        <taxon>Bacteroidota</taxon>
        <taxon>Flavobacteriia</taxon>
        <taxon>Flavobacteriales</taxon>
        <taxon>Weeksellaceae</taxon>
        <taxon>Apibacter</taxon>
    </lineage>
</organism>
<protein>
    <submittedName>
        <fullName evidence="3">Membrane protein YqaA, SNARE-associated domain</fullName>
    </submittedName>
</protein>
<dbReference type="PANTHER" id="PTHR42709">
    <property type="entry name" value="ALKALINE PHOSPHATASE LIKE PROTEIN"/>
    <property type="match status" value="1"/>
</dbReference>
<dbReference type="STRING" id="1586267.GCA_001418685_00057"/>
<dbReference type="Pfam" id="PF09335">
    <property type="entry name" value="VTT_dom"/>
    <property type="match status" value="1"/>
</dbReference>